<proteinExistence type="inferred from homology"/>
<accession>A0AAI9XTT2</accession>
<evidence type="ECO:0000313" key="9">
    <source>
        <dbReference type="EMBL" id="KAK1459924.1"/>
    </source>
</evidence>
<evidence type="ECO:0000256" key="1">
    <source>
        <dbReference type="ARBA" id="ARBA00004141"/>
    </source>
</evidence>
<keyword evidence="2 7" id="KW-0812">Transmembrane</keyword>
<feature type="transmembrane region" description="Helical" evidence="7">
    <location>
        <begin position="103"/>
        <end position="124"/>
    </location>
</feature>
<evidence type="ECO:0000256" key="4">
    <source>
        <dbReference type="ARBA" id="ARBA00023136"/>
    </source>
</evidence>
<dbReference type="PANTHER" id="PTHR33048:SF47">
    <property type="entry name" value="INTEGRAL MEMBRANE PROTEIN-RELATED"/>
    <property type="match status" value="1"/>
</dbReference>
<protein>
    <recommendedName>
        <fullName evidence="8">Rhodopsin domain-containing protein</fullName>
    </recommendedName>
</protein>
<evidence type="ECO:0000259" key="8">
    <source>
        <dbReference type="Pfam" id="PF20684"/>
    </source>
</evidence>
<gene>
    <name evidence="9" type="ORF">CMEL01_02923</name>
</gene>
<keyword evidence="3 7" id="KW-1133">Transmembrane helix</keyword>
<feature type="transmembrane region" description="Helical" evidence="7">
    <location>
        <begin position="59"/>
        <end position="83"/>
    </location>
</feature>
<comment type="subcellular location">
    <subcellularLocation>
        <location evidence="1">Membrane</location>
        <topology evidence="1">Multi-pass membrane protein</topology>
    </subcellularLocation>
</comment>
<evidence type="ECO:0000256" key="7">
    <source>
        <dbReference type="SAM" id="Phobius"/>
    </source>
</evidence>
<dbReference type="InterPro" id="IPR049326">
    <property type="entry name" value="Rhodopsin_dom_fungi"/>
</dbReference>
<dbReference type="InterPro" id="IPR052337">
    <property type="entry name" value="SAT4-like"/>
</dbReference>
<sequence length="376" mass="40702">MSNTTIPSGVVGPGAFLPSDTRQPLVIGITSMFIVLITIFMAIRVYIRGHLLRGWELDDSVFMWSSMLVIVQGAMVLCNVEYGSLGLHLWRSTFDQIQQNPRYLVATVLMYQLSFGFIKATFLLQFRRAFALPHIILFCDILLGIMFLALIGLLIFGGIIMRDFLKPGYVPTPGEKAYLIFGYVNAAVHLSTDIVIFILPLALVGQMRLAAMQKAGLISSFGVTNCSTSAISVLRIVSLPLATSGIDGFYQAVPLVLLSMAEPTSAVICACVPIMRPLLACSGTSRYGSQGSRRPLSGATNESAGQRRQTPSAPPQSPTSTTSQSATQMTYKLTITGSIDGDLEGYTSSQQARGSINTLNPLYMHPPSPTKTAQFP</sequence>
<reference evidence="9 10" key="1">
    <citation type="submission" date="2016-10" db="EMBL/GenBank/DDBJ databases">
        <title>The genome sequence of Colletotrichum fioriniae PJ7.</title>
        <authorList>
            <person name="Baroncelli R."/>
        </authorList>
    </citation>
    <scope>NUCLEOTIDE SEQUENCE [LARGE SCALE GENOMIC DNA]</scope>
    <source>
        <strain evidence="9">Col 31</strain>
    </source>
</reference>
<keyword evidence="4 7" id="KW-0472">Membrane</keyword>
<comment type="similarity">
    <text evidence="5">Belongs to the SAT4 family.</text>
</comment>
<dbReference type="PANTHER" id="PTHR33048">
    <property type="entry name" value="PTH11-LIKE INTEGRAL MEMBRANE PROTEIN (AFU_ORTHOLOGUE AFUA_5G11245)"/>
    <property type="match status" value="1"/>
</dbReference>
<evidence type="ECO:0000256" key="6">
    <source>
        <dbReference type="SAM" id="MobiDB-lite"/>
    </source>
</evidence>
<dbReference type="Proteomes" id="UP001239795">
    <property type="component" value="Unassembled WGS sequence"/>
</dbReference>
<comment type="caution">
    <text evidence="9">The sequence shown here is derived from an EMBL/GenBank/DDBJ whole genome shotgun (WGS) entry which is preliminary data.</text>
</comment>
<evidence type="ECO:0000256" key="5">
    <source>
        <dbReference type="ARBA" id="ARBA00038359"/>
    </source>
</evidence>
<feature type="compositionally biased region" description="Polar residues" evidence="6">
    <location>
        <begin position="286"/>
        <end position="304"/>
    </location>
</feature>
<dbReference type="GO" id="GO:0016020">
    <property type="term" value="C:membrane"/>
    <property type="evidence" value="ECO:0007669"/>
    <property type="project" value="UniProtKB-SubCell"/>
</dbReference>
<dbReference type="AlphaFoldDB" id="A0AAI9XTT2"/>
<name>A0AAI9XTT2_9PEZI</name>
<evidence type="ECO:0000256" key="3">
    <source>
        <dbReference type="ARBA" id="ARBA00022989"/>
    </source>
</evidence>
<feature type="transmembrane region" description="Helical" evidence="7">
    <location>
        <begin position="136"/>
        <end position="160"/>
    </location>
</feature>
<feature type="domain" description="Rhodopsin" evidence="8">
    <location>
        <begin position="43"/>
        <end position="280"/>
    </location>
</feature>
<dbReference type="EMBL" id="MLGG01000013">
    <property type="protein sequence ID" value="KAK1459924.1"/>
    <property type="molecule type" value="Genomic_DNA"/>
</dbReference>
<feature type="compositionally biased region" description="Low complexity" evidence="6">
    <location>
        <begin position="318"/>
        <end position="327"/>
    </location>
</feature>
<evidence type="ECO:0000256" key="2">
    <source>
        <dbReference type="ARBA" id="ARBA00022692"/>
    </source>
</evidence>
<feature type="transmembrane region" description="Helical" evidence="7">
    <location>
        <begin position="25"/>
        <end position="47"/>
    </location>
</feature>
<organism evidence="9 10">
    <name type="scientific">Colletotrichum melonis</name>
    <dbReference type="NCBI Taxonomy" id="1209925"/>
    <lineage>
        <taxon>Eukaryota</taxon>
        <taxon>Fungi</taxon>
        <taxon>Dikarya</taxon>
        <taxon>Ascomycota</taxon>
        <taxon>Pezizomycotina</taxon>
        <taxon>Sordariomycetes</taxon>
        <taxon>Hypocreomycetidae</taxon>
        <taxon>Glomerellales</taxon>
        <taxon>Glomerellaceae</taxon>
        <taxon>Colletotrichum</taxon>
        <taxon>Colletotrichum acutatum species complex</taxon>
    </lineage>
</organism>
<dbReference type="Pfam" id="PF20684">
    <property type="entry name" value="Fung_rhodopsin"/>
    <property type="match status" value="1"/>
</dbReference>
<feature type="transmembrane region" description="Helical" evidence="7">
    <location>
        <begin position="180"/>
        <end position="204"/>
    </location>
</feature>
<feature type="region of interest" description="Disordered" evidence="6">
    <location>
        <begin position="286"/>
        <end position="327"/>
    </location>
</feature>
<keyword evidence="10" id="KW-1185">Reference proteome</keyword>
<evidence type="ECO:0000313" key="10">
    <source>
        <dbReference type="Proteomes" id="UP001239795"/>
    </source>
</evidence>